<proteinExistence type="predicted"/>
<evidence type="ECO:0000256" key="6">
    <source>
        <dbReference type="ARBA" id="ARBA00023170"/>
    </source>
</evidence>
<dbReference type="EMBL" id="UYJE01000765">
    <property type="protein sequence ID" value="VDH96205.1"/>
    <property type="molecule type" value="Genomic_DNA"/>
</dbReference>
<evidence type="ECO:0000256" key="5">
    <source>
        <dbReference type="ARBA" id="ARBA00023136"/>
    </source>
</evidence>
<name>A0A8B6BWR8_MYTGA</name>
<feature type="transmembrane region" description="Helical" evidence="8">
    <location>
        <begin position="20"/>
        <end position="45"/>
    </location>
</feature>
<dbReference type="Proteomes" id="UP000596742">
    <property type="component" value="Unassembled WGS sequence"/>
</dbReference>
<evidence type="ECO:0000259" key="9">
    <source>
        <dbReference type="PROSITE" id="PS50262"/>
    </source>
</evidence>
<dbReference type="CDD" id="cd00637">
    <property type="entry name" value="7tm_classA_rhodopsin-like"/>
    <property type="match status" value="1"/>
</dbReference>
<protein>
    <recommendedName>
        <fullName evidence="9">G-protein coupled receptors family 1 profile domain-containing protein</fullName>
    </recommendedName>
</protein>
<keyword evidence="4 8" id="KW-1133">Transmembrane helix</keyword>
<dbReference type="AlphaFoldDB" id="A0A8B6BWR8"/>
<reference evidence="10" key="1">
    <citation type="submission" date="2018-11" db="EMBL/GenBank/DDBJ databases">
        <authorList>
            <person name="Alioto T."/>
            <person name="Alioto T."/>
        </authorList>
    </citation>
    <scope>NUCLEOTIDE SEQUENCE</scope>
</reference>
<feature type="domain" description="G-protein coupled receptors family 1 profile" evidence="9">
    <location>
        <begin position="35"/>
        <end position="400"/>
    </location>
</feature>
<feature type="transmembrane region" description="Helical" evidence="8">
    <location>
        <begin position="134"/>
        <end position="156"/>
    </location>
</feature>
<dbReference type="PRINTS" id="PR00237">
    <property type="entry name" value="GPCRRHODOPSN"/>
</dbReference>
<dbReference type="InterPro" id="IPR017452">
    <property type="entry name" value="GPCR_Rhodpsn_7TM"/>
</dbReference>
<dbReference type="Pfam" id="PF00001">
    <property type="entry name" value="7tm_1"/>
    <property type="match status" value="1"/>
</dbReference>
<keyword evidence="3 8" id="KW-0812">Transmembrane</keyword>
<feature type="transmembrane region" description="Helical" evidence="8">
    <location>
        <begin position="338"/>
        <end position="366"/>
    </location>
</feature>
<dbReference type="Gene3D" id="1.20.1070.10">
    <property type="entry name" value="Rhodopsin 7-helix transmembrane proteins"/>
    <property type="match status" value="1"/>
</dbReference>
<sequence>MNNTDYGELLRDRYSDIYLSNSMCTVIGTITGIFGNCVVIFFYLVRIKERGERYFIPLLAIVDLFACLTSSAFILMDNTFFYHYPNDIVCRILIFLQVFGTGFSAHVLLVICVQRYLLVCKPFGPKMTLFWKKTSLAVACSFSFVYSAPFLGISGIKTVDENFLNHTVQTTICKFSAVDTSAKITAYFGFLGLIILANIIITAALYIPVLRTIHISLSRKTTKRVFNNIQDGNTSSNTESASQPTKGSSIYSDTQVSVSNPTPHNRIEATKNDLEPKWECRKKKSANICYITEPSKDDVVKDTTLKDTVKSEEIVSTDNDIKLDGYSKRKSESIKRRISVMFFVIILVYILSYIPSLTIVILSYAIDDSDFIDLTQSETIAWIYFERFVFLNHITNPFIYSYFDVKFKRKLKTFFTCKHICTKS</sequence>
<evidence type="ECO:0000313" key="10">
    <source>
        <dbReference type="EMBL" id="VDH96205.1"/>
    </source>
</evidence>
<feature type="transmembrane region" description="Helical" evidence="8">
    <location>
        <begin position="381"/>
        <end position="403"/>
    </location>
</feature>
<accession>A0A8B6BWR8</accession>
<feature type="transmembrane region" description="Helical" evidence="8">
    <location>
        <begin position="184"/>
        <end position="210"/>
    </location>
</feature>
<feature type="region of interest" description="Disordered" evidence="7">
    <location>
        <begin position="228"/>
        <end position="269"/>
    </location>
</feature>
<evidence type="ECO:0000313" key="11">
    <source>
        <dbReference type="Proteomes" id="UP000596742"/>
    </source>
</evidence>
<keyword evidence="11" id="KW-1185">Reference proteome</keyword>
<evidence type="ECO:0000256" key="4">
    <source>
        <dbReference type="ARBA" id="ARBA00022989"/>
    </source>
</evidence>
<dbReference type="GO" id="GO:0005886">
    <property type="term" value="C:plasma membrane"/>
    <property type="evidence" value="ECO:0007669"/>
    <property type="project" value="UniProtKB-SubCell"/>
</dbReference>
<feature type="compositionally biased region" description="Polar residues" evidence="7">
    <location>
        <begin position="228"/>
        <end position="263"/>
    </location>
</feature>
<evidence type="ECO:0000256" key="7">
    <source>
        <dbReference type="SAM" id="MobiDB-lite"/>
    </source>
</evidence>
<evidence type="ECO:0000256" key="2">
    <source>
        <dbReference type="ARBA" id="ARBA00022475"/>
    </source>
</evidence>
<comment type="caution">
    <text evidence="10">The sequence shown here is derived from an EMBL/GenBank/DDBJ whole genome shotgun (WGS) entry which is preliminary data.</text>
</comment>
<organism evidence="10 11">
    <name type="scientific">Mytilus galloprovincialis</name>
    <name type="common">Mediterranean mussel</name>
    <dbReference type="NCBI Taxonomy" id="29158"/>
    <lineage>
        <taxon>Eukaryota</taxon>
        <taxon>Metazoa</taxon>
        <taxon>Spiralia</taxon>
        <taxon>Lophotrochozoa</taxon>
        <taxon>Mollusca</taxon>
        <taxon>Bivalvia</taxon>
        <taxon>Autobranchia</taxon>
        <taxon>Pteriomorphia</taxon>
        <taxon>Mytilida</taxon>
        <taxon>Mytiloidea</taxon>
        <taxon>Mytilidae</taxon>
        <taxon>Mytilinae</taxon>
        <taxon>Mytilus</taxon>
    </lineage>
</organism>
<gene>
    <name evidence="10" type="ORF">MGAL_10B024075</name>
</gene>
<keyword evidence="6" id="KW-0675">Receptor</keyword>
<comment type="subcellular location">
    <subcellularLocation>
        <location evidence="1">Cell membrane</location>
        <topology evidence="1">Multi-pass membrane protein</topology>
    </subcellularLocation>
</comment>
<feature type="transmembrane region" description="Helical" evidence="8">
    <location>
        <begin position="88"/>
        <end position="113"/>
    </location>
</feature>
<evidence type="ECO:0000256" key="3">
    <source>
        <dbReference type="ARBA" id="ARBA00022692"/>
    </source>
</evidence>
<keyword evidence="5 8" id="KW-0472">Membrane</keyword>
<dbReference type="PROSITE" id="PS50262">
    <property type="entry name" value="G_PROTEIN_RECEP_F1_2"/>
    <property type="match status" value="1"/>
</dbReference>
<dbReference type="OrthoDB" id="6088483at2759"/>
<dbReference type="SUPFAM" id="SSF81321">
    <property type="entry name" value="Family A G protein-coupled receptor-like"/>
    <property type="match status" value="1"/>
</dbReference>
<evidence type="ECO:0000256" key="8">
    <source>
        <dbReference type="SAM" id="Phobius"/>
    </source>
</evidence>
<dbReference type="GO" id="GO:0004930">
    <property type="term" value="F:G protein-coupled receptor activity"/>
    <property type="evidence" value="ECO:0007669"/>
    <property type="project" value="InterPro"/>
</dbReference>
<keyword evidence="2" id="KW-1003">Cell membrane</keyword>
<dbReference type="InterPro" id="IPR000276">
    <property type="entry name" value="GPCR_Rhodpsn"/>
</dbReference>
<evidence type="ECO:0000256" key="1">
    <source>
        <dbReference type="ARBA" id="ARBA00004651"/>
    </source>
</evidence>
<feature type="transmembrane region" description="Helical" evidence="8">
    <location>
        <begin position="54"/>
        <end position="76"/>
    </location>
</feature>
<dbReference type="PANTHER" id="PTHR24241">
    <property type="entry name" value="NEUROPEPTIDE RECEPTOR-RELATED G-PROTEIN COUPLED RECEPTOR"/>
    <property type="match status" value="1"/>
</dbReference>